<keyword evidence="5" id="KW-1185">Reference proteome</keyword>
<evidence type="ECO:0000256" key="1">
    <source>
        <dbReference type="SAM" id="MobiDB-lite"/>
    </source>
</evidence>
<feature type="region of interest" description="Disordered" evidence="1">
    <location>
        <begin position="204"/>
        <end position="227"/>
    </location>
</feature>
<proteinExistence type="predicted"/>
<feature type="compositionally biased region" description="Low complexity" evidence="1">
    <location>
        <begin position="149"/>
        <end position="173"/>
    </location>
</feature>
<gene>
    <name evidence="4" type="ORF">V1264_010437</name>
</gene>
<protein>
    <submittedName>
        <fullName evidence="4">Uncharacterized protein</fullName>
    </submittedName>
</protein>
<name>A0AAN9APF7_9CAEN</name>
<organism evidence="4 5">
    <name type="scientific">Littorina saxatilis</name>
    <dbReference type="NCBI Taxonomy" id="31220"/>
    <lineage>
        <taxon>Eukaryota</taxon>
        <taxon>Metazoa</taxon>
        <taxon>Spiralia</taxon>
        <taxon>Lophotrochozoa</taxon>
        <taxon>Mollusca</taxon>
        <taxon>Gastropoda</taxon>
        <taxon>Caenogastropoda</taxon>
        <taxon>Littorinimorpha</taxon>
        <taxon>Littorinoidea</taxon>
        <taxon>Littorinidae</taxon>
        <taxon>Littorina</taxon>
    </lineage>
</organism>
<dbReference type="AlphaFoldDB" id="A0AAN9APF7"/>
<keyword evidence="2" id="KW-1133">Transmembrane helix</keyword>
<keyword evidence="3" id="KW-0732">Signal</keyword>
<keyword evidence="2" id="KW-0472">Membrane</keyword>
<feature type="compositionally biased region" description="Basic and acidic residues" evidence="1">
    <location>
        <begin position="128"/>
        <end position="145"/>
    </location>
</feature>
<comment type="caution">
    <text evidence="4">The sequence shown here is derived from an EMBL/GenBank/DDBJ whole genome shotgun (WGS) entry which is preliminary data.</text>
</comment>
<feature type="signal peptide" evidence="3">
    <location>
        <begin position="1"/>
        <end position="24"/>
    </location>
</feature>
<reference evidence="4 5" key="1">
    <citation type="submission" date="2024-02" db="EMBL/GenBank/DDBJ databases">
        <title>Chromosome-scale genome assembly of the rough periwinkle Littorina saxatilis.</title>
        <authorList>
            <person name="De Jode A."/>
            <person name="Faria R."/>
            <person name="Formenti G."/>
            <person name="Sims Y."/>
            <person name="Smith T.P."/>
            <person name="Tracey A."/>
            <person name="Wood J.M.D."/>
            <person name="Zagrodzka Z.B."/>
            <person name="Johannesson K."/>
            <person name="Butlin R.K."/>
            <person name="Leder E.H."/>
        </authorList>
    </citation>
    <scope>NUCLEOTIDE SEQUENCE [LARGE SCALE GENOMIC DNA]</scope>
    <source>
        <strain evidence="4">Snail1</strain>
        <tissue evidence="4">Muscle</tissue>
    </source>
</reference>
<feature type="compositionally biased region" description="Low complexity" evidence="1">
    <location>
        <begin position="207"/>
        <end position="221"/>
    </location>
</feature>
<dbReference type="Proteomes" id="UP001374579">
    <property type="component" value="Unassembled WGS sequence"/>
</dbReference>
<feature type="transmembrane region" description="Helical" evidence="2">
    <location>
        <begin position="43"/>
        <end position="66"/>
    </location>
</feature>
<accession>A0AAN9APF7</accession>
<evidence type="ECO:0000256" key="3">
    <source>
        <dbReference type="SAM" id="SignalP"/>
    </source>
</evidence>
<feature type="chain" id="PRO_5043036741" evidence="3">
    <location>
        <begin position="25"/>
        <end position="334"/>
    </location>
</feature>
<evidence type="ECO:0000313" key="5">
    <source>
        <dbReference type="Proteomes" id="UP001374579"/>
    </source>
</evidence>
<feature type="compositionally biased region" description="Basic and acidic residues" evidence="1">
    <location>
        <begin position="83"/>
        <end position="95"/>
    </location>
</feature>
<evidence type="ECO:0000313" key="4">
    <source>
        <dbReference type="EMBL" id="KAK7090675.1"/>
    </source>
</evidence>
<feature type="region of interest" description="Disordered" evidence="1">
    <location>
        <begin position="72"/>
        <end position="173"/>
    </location>
</feature>
<evidence type="ECO:0000256" key="2">
    <source>
        <dbReference type="SAM" id="Phobius"/>
    </source>
</evidence>
<dbReference type="EMBL" id="JBAMIC010000024">
    <property type="protein sequence ID" value="KAK7090675.1"/>
    <property type="molecule type" value="Genomic_DNA"/>
</dbReference>
<keyword evidence="2" id="KW-0812">Transmembrane</keyword>
<sequence>MAKIIMWTSIGILISSLILQTVTADNESNAGRDSRHEGLGSNGGFIAMAAGGSVVLPLVCVLIVQLRKSKREERRRLQQSRQAAEEGSRAEEAAGHADAPPAYEELFGGAGETVSVTSTSSLDSGLGTDDHRRGSGERLVGERAGIHGVSTALTSSSSSSLSSASSSSSPVASDSLPVSALIAYYPPPSISASGAAAVSPLSEIRRTSTTSSDSTTSNTSTEALLPPSTISDGHVIHHDPPPPYDWPGHGGRSNHVTVVLPAGSDTTIDMSPPPPSHSAPAVQPSSGRRFLGMHLSIFDLMAVIYPDPVPTPPPSYDDALKILALPSRPQVQVT</sequence>
<feature type="compositionally biased region" description="Low complexity" evidence="1">
    <location>
        <begin position="113"/>
        <end position="127"/>
    </location>
</feature>